<dbReference type="GO" id="GO:0000976">
    <property type="term" value="F:transcription cis-regulatory region binding"/>
    <property type="evidence" value="ECO:0007669"/>
    <property type="project" value="TreeGrafter"/>
</dbReference>
<evidence type="ECO:0000313" key="9">
    <source>
        <dbReference type="EMBL" id="KAK3951421.1"/>
    </source>
</evidence>
<accession>A0AAN6NT94</accession>
<protein>
    <recommendedName>
        <fullName evidence="8">Zn(2)-C6 fungal-type domain-containing protein</fullName>
    </recommendedName>
</protein>
<evidence type="ECO:0000256" key="4">
    <source>
        <dbReference type="ARBA" id="ARBA00023125"/>
    </source>
</evidence>
<dbReference type="AlphaFoldDB" id="A0AAN6NT94"/>
<feature type="compositionally biased region" description="Low complexity" evidence="7">
    <location>
        <begin position="914"/>
        <end position="933"/>
    </location>
</feature>
<dbReference type="Pfam" id="PF04082">
    <property type="entry name" value="Fungal_trans"/>
    <property type="match status" value="1"/>
</dbReference>
<comment type="caution">
    <text evidence="9">The sequence shown here is derived from an EMBL/GenBank/DDBJ whole genome shotgun (WGS) entry which is preliminary data.</text>
</comment>
<keyword evidence="10" id="KW-1185">Reference proteome</keyword>
<feature type="region of interest" description="Disordered" evidence="7">
    <location>
        <begin position="584"/>
        <end position="722"/>
    </location>
</feature>
<evidence type="ECO:0000256" key="7">
    <source>
        <dbReference type="SAM" id="MobiDB-lite"/>
    </source>
</evidence>
<dbReference type="EMBL" id="MU859148">
    <property type="protein sequence ID" value="KAK3951421.1"/>
    <property type="molecule type" value="Genomic_DNA"/>
</dbReference>
<feature type="compositionally biased region" description="Low complexity" evidence="7">
    <location>
        <begin position="595"/>
        <end position="616"/>
    </location>
</feature>
<feature type="region of interest" description="Disordered" evidence="7">
    <location>
        <begin position="812"/>
        <end position="961"/>
    </location>
</feature>
<keyword evidence="4" id="KW-0238">DNA-binding</keyword>
<keyword evidence="6" id="KW-0539">Nucleus</keyword>
<feature type="compositionally biased region" description="Low complexity" evidence="7">
    <location>
        <begin position="27"/>
        <end position="47"/>
    </location>
</feature>
<name>A0AAN6NT94_9PEZI</name>
<feature type="region of interest" description="Disordered" evidence="7">
    <location>
        <begin position="159"/>
        <end position="203"/>
    </location>
</feature>
<evidence type="ECO:0000256" key="3">
    <source>
        <dbReference type="ARBA" id="ARBA00023015"/>
    </source>
</evidence>
<dbReference type="CDD" id="cd12148">
    <property type="entry name" value="fungal_TF_MHR"/>
    <property type="match status" value="1"/>
</dbReference>
<keyword evidence="3" id="KW-0805">Transcription regulation</keyword>
<dbReference type="SMART" id="SM00066">
    <property type="entry name" value="GAL4"/>
    <property type="match status" value="1"/>
</dbReference>
<reference evidence="9" key="2">
    <citation type="submission" date="2023-06" db="EMBL/GenBank/DDBJ databases">
        <authorList>
            <consortium name="Lawrence Berkeley National Laboratory"/>
            <person name="Mondo S.J."/>
            <person name="Hensen N."/>
            <person name="Bonometti L."/>
            <person name="Westerberg I."/>
            <person name="Brannstrom I.O."/>
            <person name="Guillou S."/>
            <person name="Cros-Aarteil S."/>
            <person name="Calhoun S."/>
            <person name="Haridas S."/>
            <person name="Kuo A."/>
            <person name="Pangilinan J."/>
            <person name="Riley R."/>
            <person name="Labutti K."/>
            <person name="Andreopoulos B."/>
            <person name="Lipzen A."/>
            <person name="Chen C."/>
            <person name="Yanf M."/>
            <person name="Daum C."/>
            <person name="Ng V."/>
            <person name="Clum A."/>
            <person name="Steindorff A."/>
            <person name="Ohm R."/>
            <person name="Martin F."/>
            <person name="Silar P."/>
            <person name="Natvig D."/>
            <person name="Lalanne C."/>
            <person name="Gautier V."/>
            <person name="Ament-Velasquez S.L."/>
            <person name="Kruys A."/>
            <person name="Hutchinson M.I."/>
            <person name="Powell A.J."/>
            <person name="Barry K."/>
            <person name="Miller A.N."/>
            <person name="Grigoriev I.V."/>
            <person name="Debuchy R."/>
            <person name="Gladieux P."/>
            <person name="Thoren M.H."/>
            <person name="Johannesson H."/>
        </authorList>
    </citation>
    <scope>NUCLEOTIDE SEQUENCE</scope>
    <source>
        <strain evidence="9">CBS 626.80</strain>
    </source>
</reference>
<dbReference type="GO" id="GO:0000981">
    <property type="term" value="F:DNA-binding transcription factor activity, RNA polymerase II-specific"/>
    <property type="evidence" value="ECO:0007669"/>
    <property type="project" value="InterPro"/>
</dbReference>
<dbReference type="Proteomes" id="UP001303222">
    <property type="component" value="Unassembled WGS sequence"/>
</dbReference>
<dbReference type="GO" id="GO:0005634">
    <property type="term" value="C:nucleus"/>
    <property type="evidence" value="ECO:0007669"/>
    <property type="project" value="UniProtKB-SubCell"/>
</dbReference>
<dbReference type="GO" id="GO:0006351">
    <property type="term" value="P:DNA-templated transcription"/>
    <property type="evidence" value="ECO:0007669"/>
    <property type="project" value="InterPro"/>
</dbReference>
<dbReference type="PROSITE" id="PS00463">
    <property type="entry name" value="ZN2_CY6_FUNGAL_1"/>
    <property type="match status" value="1"/>
</dbReference>
<feature type="compositionally biased region" description="Low complexity" evidence="7">
    <location>
        <begin position="693"/>
        <end position="720"/>
    </location>
</feature>
<feature type="compositionally biased region" description="Pro residues" evidence="7">
    <location>
        <begin position="656"/>
        <end position="666"/>
    </location>
</feature>
<evidence type="ECO:0000313" key="10">
    <source>
        <dbReference type="Proteomes" id="UP001303222"/>
    </source>
</evidence>
<dbReference type="PANTHER" id="PTHR31845">
    <property type="entry name" value="FINGER DOMAIN PROTEIN, PUTATIVE-RELATED"/>
    <property type="match status" value="1"/>
</dbReference>
<feature type="compositionally biased region" description="Gly residues" evidence="7">
    <location>
        <begin position="862"/>
        <end position="886"/>
    </location>
</feature>
<dbReference type="GO" id="GO:0008270">
    <property type="term" value="F:zinc ion binding"/>
    <property type="evidence" value="ECO:0007669"/>
    <property type="project" value="InterPro"/>
</dbReference>
<feature type="compositionally biased region" description="Polar residues" evidence="7">
    <location>
        <begin position="934"/>
        <end position="944"/>
    </location>
</feature>
<evidence type="ECO:0000256" key="6">
    <source>
        <dbReference type="ARBA" id="ARBA00023242"/>
    </source>
</evidence>
<keyword evidence="5" id="KW-0804">Transcription</keyword>
<evidence type="ECO:0000256" key="1">
    <source>
        <dbReference type="ARBA" id="ARBA00004123"/>
    </source>
</evidence>
<dbReference type="InterPro" id="IPR007219">
    <property type="entry name" value="XnlR_reg_dom"/>
</dbReference>
<feature type="compositionally biased region" description="Gly residues" evidence="7">
    <location>
        <begin position="830"/>
        <end position="847"/>
    </location>
</feature>
<feature type="domain" description="Zn(2)-C6 fungal-type" evidence="8">
    <location>
        <begin position="54"/>
        <end position="88"/>
    </location>
</feature>
<dbReference type="InterPro" id="IPR036864">
    <property type="entry name" value="Zn2-C6_fun-type_DNA-bd_sf"/>
</dbReference>
<keyword evidence="2" id="KW-0479">Metal-binding</keyword>
<evidence type="ECO:0000256" key="2">
    <source>
        <dbReference type="ARBA" id="ARBA00022723"/>
    </source>
</evidence>
<dbReference type="InterPro" id="IPR001138">
    <property type="entry name" value="Zn2Cys6_DnaBD"/>
</dbReference>
<dbReference type="PANTHER" id="PTHR31845:SF10">
    <property type="entry name" value="ZN(II)2CYS6 TRANSCRIPTION FACTOR (EUROFUNG)"/>
    <property type="match status" value="1"/>
</dbReference>
<feature type="compositionally biased region" description="Polar residues" evidence="7">
    <location>
        <begin position="584"/>
        <end position="594"/>
    </location>
</feature>
<evidence type="ECO:0000259" key="8">
    <source>
        <dbReference type="PROSITE" id="PS50048"/>
    </source>
</evidence>
<sequence>MEQVGREETPAATTHRVSGGGLGHGGRSSSLASESAPSNANANSHPTNAKWGNACAQCAAAKAKCSRQSDVPRTKCQRCERLGKDCTNQVHRPRKKRAVRPSKTAQLEQRLNGLVDLLKASGDLRGIPIADSVASHEVMSAYDSVSCIARGHDLHIAVGAPQESGSGKRRASLTPLEDDLHGTTEGGYSDDESKSDSSDLLGEGPIHVPKHYNSCAPSGCMCRARGEIRGPSESDETILTIYQTHLSPLFPFVIIPVGTTVQELEQSRPFLFSAIRMVTTLTSMRSMRAQMYRLVRHVSERMLLRSERSLDLLQGILVMIGWYQYHCLMHAQLNNLIHLAASLVSDLGLNRDPKVQERISVMVLYPDDPKPRTNEERRALLGLWYMASTISVAFGKLESIRYSPYIRQCLNELQEAKEYETDGILVHMVQLQHLMEKIAQINSKTESPDSVGGIARAPLAAYMSTFQSELDKMCGSLNKGQKNNKYLMVYVHSAKMRLCEPPVIDASLPAKFQKDLTALDDNTPSALDFFYRASRGVREWFDHWFTVPVSAYFYLPVSIICQIVYAVTMLARWSKIVSPIKPLQSPQTGNTISMTSHLPQPTTTTTSYSSTPISTPAFVPTPSPHYSRACGYGAGPPPDFSQRPPATSSTISTPAPATPGPGPGAPSPSRIPRDISGSVCSRATSIEPPPTATPDTVTNTTDPATGPNHSSSNNNNNKNNPLFSVRWRETTDPQSPHIVAMLQEQLNSQPGLRIDITETIAQLGARFQQASDDMKEASGGETDSNMWEVSAKGLVMTKAKLERFAEFVAQGGKLDDDQEKEKGDSSRPGAGAGNRTGTGTVGAGGERQGTRKTSSFPYQEGGAAGGGGGGGVGSAGTGAGAGGRGVEAGRTSSAPSGSEERYAQAGLTRGGGDSSTRSGGNTTATQSQGQQSQPWLTGQGQGQSMGAPPIPRQQQHQHQQPLFQGTSYANTTTAMNGANTMHHSLGTVGVHGGYAGYPSAMIGGGAVAAAAGGGGAGWIGGGGQCNNLLATEFMDQLAPWLWYYGVGDWPGAGPGGV</sequence>
<comment type="subcellular location">
    <subcellularLocation>
        <location evidence="1">Nucleus</location>
    </subcellularLocation>
</comment>
<organism evidence="9 10">
    <name type="scientific">Pseudoneurospora amorphoporcata</name>
    <dbReference type="NCBI Taxonomy" id="241081"/>
    <lineage>
        <taxon>Eukaryota</taxon>
        <taxon>Fungi</taxon>
        <taxon>Dikarya</taxon>
        <taxon>Ascomycota</taxon>
        <taxon>Pezizomycotina</taxon>
        <taxon>Sordariomycetes</taxon>
        <taxon>Sordariomycetidae</taxon>
        <taxon>Sordariales</taxon>
        <taxon>Sordariaceae</taxon>
        <taxon>Pseudoneurospora</taxon>
    </lineage>
</organism>
<gene>
    <name evidence="9" type="ORF">QBC32DRAFT_162844</name>
</gene>
<dbReference type="SUPFAM" id="SSF57701">
    <property type="entry name" value="Zn2/Cys6 DNA-binding domain"/>
    <property type="match status" value="1"/>
</dbReference>
<feature type="compositionally biased region" description="Low complexity" evidence="7">
    <location>
        <begin position="643"/>
        <end position="655"/>
    </location>
</feature>
<evidence type="ECO:0000256" key="5">
    <source>
        <dbReference type="ARBA" id="ARBA00023163"/>
    </source>
</evidence>
<dbReference type="Gene3D" id="4.10.240.10">
    <property type="entry name" value="Zn(2)-C6 fungal-type DNA-binding domain"/>
    <property type="match status" value="1"/>
</dbReference>
<dbReference type="PROSITE" id="PS50048">
    <property type="entry name" value="ZN2_CY6_FUNGAL_2"/>
    <property type="match status" value="1"/>
</dbReference>
<dbReference type="InterPro" id="IPR051089">
    <property type="entry name" value="prtT"/>
</dbReference>
<feature type="region of interest" description="Disordered" evidence="7">
    <location>
        <begin position="1"/>
        <end position="47"/>
    </location>
</feature>
<reference evidence="9" key="1">
    <citation type="journal article" date="2023" name="Mol. Phylogenet. Evol.">
        <title>Genome-scale phylogeny and comparative genomics of the fungal order Sordariales.</title>
        <authorList>
            <person name="Hensen N."/>
            <person name="Bonometti L."/>
            <person name="Westerberg I."/>
            <person name="Brannstrom I.O."/>
            <person name="Guillou S."/>
            <person name="Cros-Aarteil S."/>
            <person name="Calhoun S."/>
            <person name="Haridas S."/>
            <person name="Kuo A."/>
            <person name="Mondo S."/>
            <person name="Pangilinan J."/>
            <person name="Riley R."/>
            <person name="LaButti K."/>
            <person name="Andreopoulos B."/>
            <person name="Lipzen A."/>
            <person name="Chen C."/>
            <person name="Yan M."/>
            <person name="Daum C."/>
            <person name="Ng V."/>
            <person name="Clum A."/>
            <person name="Steindorff A."/>
            <person name="Ohm R.A."/>
            <person name="Martin F."/>
            <person name="Silar P."/>
            <person name="Natvig D.O."/>
            <person name="Lalanne C."/>
            <person name="Gautier V."/>
            <person name="Ament-Velasquez S.L."/>
            <person name="Kruys A."/>
            <person name="Hutchinson M.I."/>
            <person name="Powell A.J."/>
            <person name="Barry K."/>
            <person name="Miller A.N."/>
            <person name="Grigoriev I.V."/>
            <person name="Debuchy R."/>
            <person name="Gladieux P."/>
            <person name="Hiltunen Thoren M."/>
            <person name="Johannesson H."/>
        </authorList>
    </citation>
    <scope>NUCLEOTIDE SEQUENCE</scope>
    <source>
        <strain evidence="9">CBS 626.80</strain>
    </source>
</reference>
<feature type="compositionally biased region" description="Basic and acidic residues" evidence="7">
    <location>
        <begin position="813"/>
        <end position="825"/>
    </location>
</feature>
<proteinExistence type="predicted"/>